<dbReference type="RefSeq" id="WP_162817766.1">
    <property type="nucleotide sequence ID" value="NZ_CP139960.1"/>
</dbReference>
<evidence type="ECO:0000313" key="1">
    <source>
        <dbReference type="EMBL" id="WQD40227.1"/>
    </source>
</evidence>
<keyword evidence="2" id="KW-1185">Reference proteome</keyword>
<sequence>MEKLKVGDRVRIAGPLRSENVYEVLKISSLYVSLGTDGFATRVINKSCVEAIAEAQS</sequence>
<proteinExistence type="predicted"/>
<evidence type="ECO:0000313" key="2">
    <source>
        <dbReference type="Proteomes" id="UP001325680"/>
    </source>
</evidence>
<dbReference type="Proteomes" id="UP001325680">
    <property type="component" value="Chromosome"/>
</dbReference>
<accession>A0ABZ0WC77</accession>
<gene>
    <name evidence="1" type="ORF">U0035_08730</name>
</gene>
<protein>
    <submittedName>
        <fullName evidence="1">Uncharacterized protein</fullName>
    </submittedName>
</protein>
<reference evidence="1 2" key="1">
    <citation type="submission" date="2023-12" db="EMBL/GenBank/DDBJ databases">
        <title>Genome sequencing and assembly of bacterial species from a model synthetic community.</title>
        <authorList>
            <person name="Hogle S.L."/>
        </authorList>
    </citation>
    <scope>NUCLEOTIDE SEQUENCE [LARGE SCALE GENOMIC DNA]</scope>
    <source>
        <strain evidence="1 2">HAMBI_3031</strain>
    </source>
</reference>
<name>A0ABZ0WC77_9BACT</name>
<dbReference type="EMBL" id="CP139960">
    <property type="protein sequence ID" value="WQD40227.1"/>
    <property type="molecule type" value="Genomic_DNA"/>
</dbReference>
<organism evidence="1 2">
    <name type="scientific">Niabella yanshanensis</name>
    <dbReference type="NCBI Taxonomy" id="577386"/>
    <lineage>
        <taxon>Bacteria</taxon>
        <taxon>Pseudomonadati</taxon>
        <taxon>Bacteroidota</taxon>
        <taxon>Chitinophagia</taxon>
        <taxon>Chitinophagales</taxon>
        <taxon>Chitinophagaceae</taxon>
        <taxon>Niabella</taxon>
    </lineage>
</organism>